<keyword evidence="6" id="KW-0325">Glycoprotein</keyword>
<dbReference type="PROSITE" id="PS51257">
    <property type="entry name" value="PROKAR_LIPOPROTEIN"/>
    <property type="match status" value="1"/>
</dbReference>
<dbReference type="Pfam" id="PF06964">
    <property type="entry name" value="Alpha-L-AF_C"/>
    <property type="match status" value="1"/>
</dbReference>
<dbReference type="Gene3D" id="3.20.20.80">
    <property type="entry name" value="Glycosidases"/>
    <property type="match status" value="1"/>
</dbReference>
<dbReference type="RefSeq" id="WP_022393451.1">
    <property type="nucleotide sequence ID" value="NZ_QRZF01000005.1"/>
</dbReference>
<dbReference type="InterPro" id="IPR013780">
    <property type="entry name" value="Glyco_hydro_b"/>
</dbReference>
<dbReference type="InterPro" id="IPR055235">
    <property type="entry name" value="ASD1_cat"/>
</dbReference>
<reference evidence="9 10" key="1">
    <citation type="submission" date="2018-08" db="EMBL/GenBank/DDBJ databases">
        <title>A genome reference for cultivated species of the human gut microbiota.</title>
        <authorList>
            <person name="Zou Y."/>
            <person name="Xue W."/>
            <person name="Luo G."/>
        </authorList>
    </citation>
    <scope>NUCLEOTIDE SEQUENCE [LARGE SCALE GENOMIC DNA]</scope>
    <source>
        <strain evidence="9 10">AF14-32</strain>
    </source>
</reference>
<comment type="caution">
    <text evidence="9">The sequence shown here is derived from an EMBL/GenBank/DDBJ whole genome shotgun (WGS) entry which is preliminary data.</text>
</comment>
<dbReference type="SMART" id="SM00813">
    <property type="entry name" value="Alpha-L-AF_C"/>
    <property type="match status" value="1"/>
</dbReference>
<evidence type="ECO:0000313" key="9">
    <source>
        <dbReference type="EMBL" id="RGV54606.1"/>
    </source>
</evidence>
<feature type="domain" description="Alpha-L-arabinofuranosidase C-terminal" evidence="8">
    <location>
        <begin position="557"/>
        <end position="729"/>
    </location>
</feature>
<feature type="chain" id="PRO_5019022278" description="non-reducing end alpha-L-arabinofuranosidase" evidence="7">
    <location>
        <begin position="24"/>
        <end position="737"/>
    </location>
</feature>
<sequence>MKKKKLRLSIIGLLMGGCMFAQQSPVQLNVEASKQIATVPKLFNGTNIEDLNNQTNGGIFSQLLHGEAFEENIDVDFLNLKRGDYSKIYVVLDERKIPHLITQSDIYHRISWNNLTEKYDFNSKDIYNSPKFREPHIISGWKFPGRFLTFDSLPGDIQKIMLERINGNEQISKYWSKLVVGNPGYAYELVRNGNAYIGRQNQAISFIEGSGEVGLTNHGLYRMGIRFDRNKPYDGVLRIKADSPVSVYLSLRDEHGNVLAEKPYSLKGDGTYEKVEFELIPQNNTINGSFGISLKAPGKVELGFAFLQPGEWGRVKGYPIRKTFADALKKQGIKVFRYNGSMVDVGADTYLYRWKKMIGPIDERRVTLRSGFNLYATHSFGFIEMLQAAEAIDAIAIIGMSMDENYEDIRDFVEYVNGSIDTKWGALRASHGHPEPYNLKYIQVDNERLISSGYVECMKKFAEAAWEVDPEMTIMTSLNIRRDRYKKGIPAYNLAAEMVGWFISKGKGDKLAWDPHYSGARNFADETEWFEEEMGIVLQRDLAEDYPGFKLNLHPMEENGSRCDWDRGLAHAHNWNTLQRYGDCFRMLGTANTFQPHGLHYMWDQGRIHYTADTIWFQPSAHIDEMMMKTWKPNVVQTTSSDKALDITAKVNEQKTEMTIYVANMSNEPRQAILNIRDFRFNPKAEIYTIGDCELTEYNTYENMNNVVFKPSKINIARKNAKYTFPKYSYTVITLKK</sequence>
<evidence type="ECO:0000256" key="1">
    <source>
        <dbReference type="ARBA" id="ARBA00001462"/>
    </source>
</evidence>
<dbReference type="InterPro" id="IPR017853">
    <property type="entry name" value="GH"/>
</dbReference>
<dbReference type="EC" id="3.2.1.55" evidence="3"/>
<dbReference type="Gene3D" id="2.60.40.1180">
    <property type="entry name" value="Golgi alpha-mannosidase II"/>
    <property type="match status" value="1"/>
</dbReference>
<keyword evidence="5" id="KW-0378">Hydrolase</keyword>
<evidence type="ECO:0000256" key="7">
    <source>
        <dbReference type="SAM" id="SignalP"/>
    </source>
</evidence>
<dbReference type="Proteomes" id="UP000283850">
    <property type="component" value="Unassembled WGS sequence"/>
</dbReference>
<dbReference type="GO" id="GO:0046373">
    <property type="term" value="P:L-arabinose metabolic process"/>
    <property type="evidence" value="ECO:0007669"/>
    <property type="project" value="InterPro"/>
</dbReference>
<dbReference type="SUPFAM" id="SSF51445">
    <property type="entry name" value="(Trans)glycosidases"/>
    <property type="match status" value="1"/>
</dbReference>
<dbReference type="GO" id="GO:0046556">
    <property type="term" value="F:alpha-L-arabinofuranosidase activity"/>
    <property type="evidence" value="ECO:0007669"/>
    <property type="project" value="UniProtKB-EC"/>
</dbReference>
<evidence type="ECO:0000256" key="5">
    <source>
        <dbReference type="ARBA" id="ARBA00022801"/>
    </source>
</evidence>
<dbReference type="AlphaFoldDB" id="A0A412YB83"/>
<feature type="signal peptide" evidence="7">
    <location>
        <begin position="1"/>
        <end position="23"/>
    </location>
</feature>
<gene>
    <name evidence="9" type="ORF">DWW10_08845</name>
</gene>
<name>A0A412YB83_9BACE</name>
<dbReference type="InterPro" id="IPR051563">
    <property type="entry name" value="Glycosyl_Hydrolase_51"/>
</dbReference>
<comment type="catalytic activity">
    <reaction evidence="1">
        <text>Hydrolysis of terminal non-reducing alpha-L-arabinofuranoside residues in alpha-L-arabinosides.</text>
        <dbReference type="EC" id="3.2.1.55"/>
    </reaction>
</comment>
<keyword evidence="4 7" id="KW-0732">Signal</keyword>
<dbReference type="Pfam" id="PF22848">
    <property type="entry name" value="ASD1_dom"/>
    <property type="match status" value="1"/>
</dbReference>
<evidence type="ECO:0000256" key="6">
    <source>
        <dbReference type="ARBA" id="ARBA00023180"/>
    </source>
</evidence>
<dbReference type="EMBL" id="QRZF01000005">
    <property type="protein sequence ID" value="RGV54606.1"/>
    <property type="molecule type" value="Genomic_DNA"/>
</dbReference>
<dbReference type="SUPFAM" id="SSF51011">
    <property type="entry name" value="Glycosyl hydrolase domain"/>
    <property type="match status" value="1"/>
</dbReference>
<evidence type="ECO:0000313" key="10">
    <source>
        <dbReference type="Proteomes" id="UP000283850"/>
    </source>
</evidence>
<dbReference type="PANTHER" id="PTHR31776:SF0">
    <property type="entry name" value="ALPHA-L-ARABINOFURANOSIDASE 1"/>
    <property type="match status" value="1"/>
</dbReference>
<evidence type="ECO:0000256" key="4">
    <source>
        <dbReference type="ARBA" id="ARBA00022729"/>
    </source>
</evidence>
<evidence type="ECO:0000256" key="3">
    <source>
        <dbReference type="ARBA" id="ARBA00012670"/>
    </source>
</evidence>
<protein>
    <recommendedName>
        <fullName evidence="3">non-reducing end alpha-L-arabinofuranosidase</fullName>
        <ecNumber evidence="3">3.2.1.55</ecNumber>
    </recommendedName>
</protein>
<evidence type="ECO:0000259" key="8">
    <source>
        <dbReference type="SMART" id="SM00813"/>
    </source>
</evidence>
<organism evidence="9 10">
    <name type="scientific">Bacteroides intestinalis</name>
    <dbReference type="NCBI Taxonomy" id="329854"/>
    <lineage>
        <taxon>Bacteria</taxon>
        <taxon>Pseudomonadati</taxon>
        <taxon>Bacteroidota</taxon>
        <taxon>Bacteroidia</taxon>
        <taxon>Bacteroidales</taxon>
        <taxon>Bacteroidaceae</taxon>
        <taxon>Bacteroides</taxon>
    </lineage>
</organism>
<dbReference type="PANTHER" id="PTHR31776">
    <property type="entry name" value="ALPHA-L-ARABINOFURANOSIDASE 1"/>
    <property type="match status" value="1"/>
</dbReference>
<evidence type="ECO:0000256" key="2">
    <source>
        <dbReference type="ARBA" id="ARBA00007186"/>
    </source>
</evidence>
<comment type="similarity">
    <text evidence="2">Belongs to the glycosyl hydrolase 51 family.</text>
</comment>
<proteinExistence type="inferred from homology"/>
<dbReference type="InterPro" id="IPR010720">
    <property type="entry name" value="Alpha-L-AF_C"/>
</dbReference>
<accession>A0A412YB83</accession>